<evidence type="ECO:0000256" key="1">
    <source>
        <dbReference type="ARBA" id="ARBA00004123"/>
    </source>
</evidence>
<protein>
    <submittedName>
        <fullName evidence="10">Protein suppressor of hairy wing</fullName>
    </submittedName>
</protein>
<reference evidence="10 11" key="1">
    <citation type="submission" date="2015-07" db="EMBL/GenBank/DDBJ databases">
        <title>The genome of Habropoda laboriosa.</title>
        <authorList>
            <person name="Pan H."/>
            <person name="Kapheim K."/>
        </authorList>
    </citation>
    <scope>NUCLEOTIDE SEQUENCE [LARGE SCALE GENOMIC DNA]</scope>
    <source>
        <strain evidence="10">0110345459</strain>
    </source>
</reference>
<dbReference type="SUPFAM" id="SSF57667">
    <property type="entry name" value="beta-beta-alpha zinc fingers"/>
    <property type="match status" value="1"/>
</dbReference>
<evidence type="ECO:0000256" key="4">
    <source>
        <dbReference type="ARBA" id="ARBA00022771"/>
    </source>
</evidence>
<evidence type="ECO:0000256" key="7">
    <source>
        <dbReference type="PROSITE-ProRule" id="PRU00042"/>
    </source>
</evidence>
<accession>A0A0L7QTB5</accession>
<comment type="subcellular location">
    <subcellularLocation>
        <location evidence="1">Nucleus</location>
    </subcellularLocation>
</comment>
<evidence type="ECO:0000256" key="6">
    <source>
        <dbReference type="ARBA" id="ARBA00023242"/>
    </source>
</evidence>
<gene>
    <name evidence="10" type="ORF">WH47_05415</name>
</gene>
<feature type="domain" description="C2H2-type" evidence="9">
    <location>
        <begin position="87"/>
        <end position="115"/>
    </location>
</feature>
<feature type="non-terminal residue" evidence="10">
    <location>
        <position position="1"/>
    </location>
</feature>
<dbReference type="SMART" id="SM00355">
    <property type="entry name" value="ZnF_C2H2"/>
    <property type="match status" value="9"/>
</dbReference>
<keyword evidence="4 7" id="KW-0863">Zinc-finger</keyword>
<evidence type="ECO:0000256" key="3">
    <source>
        <dbReference type="ARBA" id="ARBA00022737"/>
    </source>
</evidence>
<evidence type="ECO:0000256" key="8">
    <source>
        <dbReference type="SAM" id="MobiDB-lite"/>
    </source>
</evidence>
<evidence type="ECO:0000256" key="2">
    <source>
        <dbReference type="ARBA" id="ARBA00022723"/>
    </source>
</evidence>
<keyword evidence="2" id="KW-0479">Metal-binding</keyword>
<dbReference type="InterPro" id="IPR013087">
    <property type="entry name" value="Znf_C2H2_type"/>
</dbReference>
<feature type="domain" description="C2H2-type" evidence="9">
    <location>
        <begin position="710"/>
        <end position="738"/>
    </location>
</feature>
<feature type="compositionally biased region" description="Polar residues" evidence="8">
    <location>
        <begin position="215"/>
        <end position="245"/>
    </location>
</feature>
<evidence type="ECO:0000256" key="5">
    <source>
        <dbReference type="ARBA" id="ARBA00022833"/>
    </source>
</evidence>
<dbReference type="GO" id="GO:0005634">
    <property type="term" value="C:nucleus"/>
    <property type="evidence" value="ECO:0007669"/>
    <property type="project" value="UniProtKB-SubCell"/>
</dbReference>
<sequence length="753" mass="87318">EMVSPIPFTTPYKVKDPIIVLEKCDKIWETLQVIKNTQCRGKTDTSTELPSETTSKSLYVEYNPVLGNNNSALPNFKFSVKTKKKLFCCSTCEKRYTRNNHLRYHLERAHGILVPPKRNRNVILTKKDIEKEKEPNNVVKEKDNSEKVYLKKGESKQQASASLQSSPTSVIKFPSQHELVSLMCVLCKQSVKNLRKHLIDYHKIESPDFMLKNLNDTSTPSGSKESKTLLSNSKALKKNPTTQEKGSLHFQKKNKRKSNIHQCEICFGIYTLRSYRRHIQTHRSRGETKENFHLFSCKYINSPLFQHTLNISNTFVKNRINLKPGDKDDSNLSEDKEIERIILQNNQASHAGYNGQQETICSCGRSFRNPHTLFMHKKQCRILTDEEKDSSTDSASEYDVKKNCYDRDSGIGISITIKKKNNSYEIIDKDNKNETKFEDTSLSKDAYTLSHTSKDYTQIKSQNHPYEDLESSEYSENYSILKIQSTDEDIDIDIEEDSQTNSSNNDITSSTSKINDLHKEIKKEEIKVDQNDKSFGENVNSEVLQQKLRNRYQFNLNKLNSIQKRNNCVCGRTFYTRKALQVHITKHDTSSNLTCGYCKVSFANVIAWNEHECSISKGRKFTDIPMEITCCYCKETVYTYKQFDEHMTVKHLGSELPYQCFLCTSRFSNATFRKIHYYKEHQVTACSLCNYKCYDMMKSKHRAYHYGLGFPCHVCKKTYSTGRALIRHEWKVHPRSKISKPLLIHNKNIEIES</sequence>
<evidence type="ECO:0000259" key="9">
    <source>
        <dbReference type="PROSITE" id="PS50157"/>
    </source>
</evidence>
<dbReference type="InterPro" id="IPR036236">
    <property type="entry name" value="Znf_C2H2_sf"/>
</dbReference>
<name>A0A0L7QTB5_9HYME</name>
<dbReference type="AlphaFoldDB" id="A0A0L7QTB5"/>
<dbReference type="PROSITE" id="PS50157">
    <property type="entry name" value="ZINC_FINGER_C2H2_2"/>
    <property type="match status" value="2"/>
</dbReference>
<dbReference type="InterPro" id="IPR050888">
    <property type="entry name" value="ZnF_C2H2-type_TF"/>
</dbReference>
<keyword evidence="3" id="KW-0677">Repeat</keyword>
<dbReference type="OrthoDB" id="7697749at2759"/>
<dbReference type="PANTHER" id="PTHR24406">
    <property type="entry name" value="TRANSCRIPTIONAL REPRESSOR CTCFL-RELATED"/>
    <property type="match status" value="1"/>
</dbReference>
<organism evidence="10 11">
    <name type="scientific">Habropoda laboriosa</name>
    <dbReference type="NCBI Taxonomy" id="597456"/>
    <lineage>
        <taxon>Eukaryota</taxon>
        <taxon>Metazoa</taxon>
        <taxon>Ecdysozoa</taxon>
        <taxon>Arthropoda</taxon>
        <taxon>Hexapoda</taxon>
        <taxon>Insecta</taxon>
        <taxon>Pterygota</taxon>
        <taxon>Neoptera</taxon>
        <taxon>Endopterygota</taxon>
        <taxon>Hymenoptera</taxon>
        <taxon>Apocrita</taxon>
        <taxon>Aculeata</taxon>
        <taxon>Apoidea</taxon>
        <taxon>Anthophila</taxon>
        <taxon>Apidae</taxon>
        <taxon>Habropoda</taxon>
    </lineage>
</organism>
<dbReference type="GO" id="GO:0008270">
    <property type="term" value="F:zinc ion binding"/>
    <property type="evidence" value="ECO:0007669"/>
    <property type="project" value="UniProtKB-KW"/>
</dbReference>
<keyword evidence="6" id="KW-0539">Nucleus</keyword>
<dbReference type="Proteomes" id="UP000053825">
    <property type="component" value="Unassembled WGS sequence"/>
</dbReference>
<keyword evidence="5" id="KW-0862">Zinc</keyword>
<dbReference type="PROSITE" id="PS00028">
    <property type="entry name" value="ZINC_FINGER_C2H2_1"/>
    <property type="match status" value="3"/>
</dbReference>
<keyword evidence="11" id="KW-1185">Reference proteome</keyword>
<evidence type="ECO:0000313" key="10">
    <source>
        <dbReference type="EMBL" id="KOC61882.1"/>
    </source>
</evidence>
<evidence type="ECO:0000313" key="11">
    <source>
        <dbReference type="Proteomes" id="UP000053825"/>
    </source>
</evidence>
<proteinExistence type="predicted"/>
<feature type="region of interest" description="Disordered" evidence="8">
    <location>
        <begin position="215"/>
        <end position="253"/>
    </location>
</feature>
<dbReference type="STRING" id="597456.A0A0L7QTB5"/>
<dbReference type="Gene3D" id="3.30.160.60">
    <property type="entry name" value="Classic Zinc Finger"/>
    <property type="match status" value="1"/>
</dbReference>
<dbReference type="EMBL" id="KQ414747">
    <property type="protein sequence ID" value="KOC61882.1"/>
    <property type="molecule type" value="Genomic_DNA"/>
</dbReference>